<dbReference type="Gene3D" id="3.80.10.10">
    <property type="entry name" value="Ribonuclease Inhibitor"/>
    <property type="match status" value="2"/>
</dbReference>
<evidence type="ECO:0000259" key="10">
    <source>
        <dbReference type="PROSITE" id="PS50837"/>
    </source>
</evidence>
<dbReference type="Pfam" id="PF14484">
    <property type="entry name" value="FISNA"/>
    <property type="match status" value="1"/>
</dbReference>
<feature type="domain" description="NACHT" evidence="10">
    <location>
        <begin position="245"/>
        <end position="379"/>
    </location>
</feature>
<evidence type="ECO:0000256" key="5">
    <source>
        <dbReference type="ARBA" id="ARBA00022741"/>
    </source>
</evidence>
<sequence>MAELILEILEELKKIEFNKFKWYLSRNLLKGCKPIPRGQLQVKYKTDVVTKMEDYYGDKMVNITQEILKKIRRDDLINRLEKSQETSVESRGGQTVRKRMHSSSSGAAGSDVSPERKHRVMDPGSETEQEGRPSRSKAASPLSSCHQGPDTGNRQLAQRIEEKLKPSLERMFKDIFEGAVKSGKCIALNSIYTELYIIEGDCEEVNNEHEVWQIETASRKQRKQDTPIKCNNIFNPLPGQDITIRKVLTKGIAGIGKTISVQKFVLDWATGKANQDVDFMFVLSFRELNLINDEQYSLLGLLRVFHPQTRGIENLELDDYKLVFIFDGLDESRLPLNFQRNKILSDVKKMSSVDVLLTNLIKGNLLPSALLWITSRPAAAHQIPAQYLHRLTEVHGFSDPQKEEYFKKRFGNQDLADRIFAHVKTSRSLYIMCYIPLFCWISASVIETMLDRPDIGEIPKTLTGMYTHFLLIQSSIKNEKYDDRNEIETQQLLELDKEILLKLGQLAFQQLEKGNQVFYEEDLRECGINVTEASRSGVCTEIFKQKTAWKKKIFSFVHLSFQEYLAALHLEVQQYVSSGEEISLAHCSALAYMLLMSEKVLDEFDVSKYNTAYGGRRRLVPVVKHCRKAVLSGCSLTVECCEIVASALQSVSSPLRELDLSCNDLGDSEVKLLCPALSKLHTLRLRECNLTEGCCNALASVLCSHQSELRELELRDNDLQDSGVRALSAGLEDPHCKLQRLGLSGCGVTQRGCASLASALRSNPSHLRELDLSYNHPGDSGVRALSAGLEDRSCKLEPLLVDHGGEIRIKPGLRKYACQLTLHPNTVNRELSLSEGDRKIRFETFHTPAMYTNIQPMLSAVHVQQKFDAYRRN</sequence>
<dbReference type="PROSITE" id="PS50168">
    <property type="entry name" value="DED"/>
    <property type="match status" value="1"/>
</dbReference>
<dbReference type="InterPro" id="IPR001611">
    <property type="entry name" value="Leu-rich_rpt"/>
</dbReference>
<dbReference type="PANTHER" id="PTHR24106">
    <property type="entry name" value="NACHT, LRR AND CARD DOMAINS-CONTAINING"/>
    <property type="match status" value="1"/>
</dbReference>
<organism evidence="11 12">
    <name type="scientific">Aldrovandia affinis</name>
    <dbReference type="NCBI Taxonomy" id="143900"/>
    <lineage>
        <taxon>Eukaryota</taxon>
        <taxon>Metazoa</taxon>
        <taxon>Chordata</taxon>
        <taxon>Craniata</taxon>
        <taxon>Vertebrata</taxon>
        <taxon>Euteleostomi</taxon>
        <taxon>Actinopterygii</taxon>
        <taxon>Neopterygii</taxon>
        <taxon>Teleostei</taxon>
        <taxon>Notacanthiformes</taxon>
        <taxon>Halosauridae</taxon>
        <taxon>Aldrovandia</taxon>
    </lineage>
</organism>
<evidence type="ECO:0000259" key="8">
    <source>
        <dbReference type="PROSITE" id="PS50168"/>
    </source>
</evidence>
<dbReference type="InterPro" id="IPR027417">
    <property type="entry name" value="P-loop_NTPase"/>
</dbReference>
<dbReference type="GO" id="GO:0005524">
    <property type="term" value="F:ATP binding"/>
    <property type="evidence" value="ECO:0007669"/>
    <property type="project" value="UniProtKB-KW"/>
</dbReference>
<evidence type="ECO:0000259" key="9">
    <source>
        <dbReference type="PROSITE" id="PS50824"/>
    </source>
</evidence>
<feature type="region of interest" description="Disordered" evidence="7">
    <location>
        <begin position="82"/>
        <end position="153"/>
    </location>
</feature>
<evidence type="ECO:0000256" key="7">
    <source>
        <dbReference type="SAM" id="MobiDB-lite"/>
    </source>
</evidence>
<dbReference type="GO" id="GO:0005737">
    <property type="term" value="C:cytoplasm"/>
    <property type="evidence" value="ECO:0007669"/>
    <property type="project" value="UniProtKB-SubCell"/>
</dbReference>
<dbReference type="SMART" id="SM01288">
    <property type="entry name" value="FISNA"/>
    <property type="match status" value="1"/>
</dbReference>
<name>A0AAD7R9K4_9TELE</name>
<dbReference type="InterPro" id="IPR051261">
    <property type="entry name" value="NLR"/>
</dbReference>
<protein>
    <submittedName>
        <fullName evidence="11">Uncharacterized protein</fullName>
    </submittedName>
</protein>
<feature type="domain" description="Pyrin" evidence="9">
    <location>
        <begin position="1"/>
        <end position="86"/>
    </location>
</feature>
<dbReference type="InterPro" id="IPR011029">
    <property type="entry name" value="DEATH-like_dom_sf"/>
</dbReference>
<dbReference type="Pfam" id="PF17779">
    <property type="entry name" value="WHD_NOD2"/>
    <property type="match status" value="1"/>
</dbReference>
<keyword evidence="12" id="KW-1185">Reference proteome</keyword>
<keyword evidence="6" id="KW-0067">ATP-binding</keyword>
<dbReference type="PROSITE" id="PS50837">
    <property type="entry name" value="NACHT"/>
    <property type="match status" value="1"/>
</dbReference>
<dbReference type="SUPFAM" id="SSF47986">
    <property type="entry name" value="DEATH domain"/>
    <property type="match status" value="1"/>
</dbReference>
<dbReference type="InterPro" id="IPR041075">
    <property type="entry name" value="NOD1/2_WH"/>
</dbReference>
<keyword evidence="3" id="KW-0433">Leucine-rich repeat</keyword>
<dbReference type="InterPro" id="IPR032675">
    <property type="entry name" value="LRR_dom_sf"/>
</dbReference>
<dbReference type="Gene3D" id="3.40.50.300">
    <property type="entry name" value="P-loop containing nucleotide triphosphate hydrolases"/>
    <property type="match status" value="1"/>
</dbReference>
<keyword evidence="2" id="KW-0963">Cytoplasm</keyword>
<dbReference type="InterPro" id="IPR043136">
    <property type="entry name" value="B30.2/SPRY_sf"/>
</dbReference>
<dbReference type="SMART" id="SM01289">
    <property type="entry name" value="PYRIN"/>
    <property type="match status" value="1"/>
</dbReference>
<dbReference type="EMBL" id="JAINUG010000401">
    <property type="protein sequence ID" value="KAJ8372449.1"/>
    <property type="molecule type" value="Genomic_DNA"/>
</dbReference>
<evidence type="ECO:0000256" key="4">
    <source>
        <dbReference type="ARBA" id="ARBA00022737"/>
    </source>
</evidence>
<evidence type="ECO:0000256" key="6">
    <source>
        <dbReference type="ARBA" id="ARBA00022840"/>
    </source>
</evidence>
<dbReference type="Gene3D" id="1.10.533.10">
    <property type="entry name" value="Death Domain, Fas"/>
    <property type="match status" value="1"/>
</dbReference>
<dbReference type="InterPro" id="IPR007111">
    <property type="entry name" value="NACHT_NTPase"/>
</dbReference>
<evidence type="ECO:0000256" key="3">
    <source>
        <dbReference type="ARBA" id="ARBA00022614"/>
    </source>
</evidence>
<dbReference type="GO" id="GO:0042981">
    <property type="term" value="P:regulation of apoptotic process"/>
    <property type="evidence" value="ECO:0007669"/>
    <property type="project" value="InterPro"/>
</dbReference>
<reference evidence="11" key="1">
    <citation type="journal article" date="2023" name="Science">
        <title>Genome structures resolve the early diversification of teleost fishes.</title>
        <authorList>
            <person name="Parey E."/>
            <person name="Louis A."/>
            <person name="Montfort J."/>
            <person name="Bouchez O."/>
            <person name="Roques C."/>
            <person name="Iampietro C."/>
            <person name="Lluch J."/>
            <person name="Castinel A."/>
            <person name="Donnadieu C."/>
            <person name="Desvignes T."/>
            <person name="Floi Bucao C."/>
            <person name="Jouanno E."/>
            <person name="Wen M."/>
            <person name="Mejri S."/>
            <person name="Dirks R."/>
            <person name="Jansen H."/>
            <person name="Henkel C."/>
            <person name="Chen W.J."/>
            <person name="Zahm M."/>
            <person name="Cabau C."/>
            <person name="Klopp C."/>
            <person name="Thompson A.W."/>
            <person name="Robinson-Rechavi M."/>
            <person name="Braasch I."/>
            <person name="Lecointre G."/>
            <person name="Bobe J."/>
            <person name="Postlethwait J.H."/>
            <person name="Berthelot C."/>
            <person name="Roest Crollius H."/>
            <person name="Guiguen Y."/>
        </authorList>
    </citation>
    <scope>NUCLEOTIDE SEQUENCE</scope>
    <source>
        <strain evidence="11">NC1722</strain>
    </source>
</reference>
<evidence type="ECO:0000313" key="11">
    <source>
        <dbReference type="EMBL" id="KAJ8372449.1"/>
    </source>
</evidence>
<evidence type="ECO:0000313" key="12">
    <source>
        <dbReference type="Proteomes" id="UP001221898"/>
    </source>
</evidence>
<gene>
    <name evidence="11" type="ORF">AAFF_G00289490</name>
</gene>
<dbReference type="SMART" id="SM00368">
    <property type="entry name" value="LRR_RI"/>
    <property type="match status" value="5"/>
</dbReference>
<dbReference type="AlphaFoldDB" id="A0AAD7R9K4"/>
<evidence type="ECO:0000256" key="1">
    <source>
        <dbReference type="ARBA" id="ARBA00004496"/>
    </source>
</evidence>
<dbReference type="Pfam" id="PF02758">
    <property type="entry name" value="PYRIN"/>
    <property type="match status" value="1"/>
</dbReference>
<dbReference type="InterPro" id="IPR029495">
    <property type="entry name" value="NACHT-assoc"/>
</dbReference>
<feature type="compositionally biased region" description="Polar residues" evidence="7">
    <location>
        <begin position="141"/>
        <end position="153"/>
    </location>
</feature>
<keyword evidence="4" id="KW-0677">Repeat</keyword>
<comment type="subcellular location">
    <subcellularLocation>
        <location evidence="1">Cytoplasm</location>
    </subcellularLocation>
</comment>
<proteinExistence type="predicted"/>
<feature type="domain" description="DED" evidence="8">
    <location>
        <begin position="1"/>
        <end position="82"/>
    </location>
</feature>
<dbReference type="SUPFAM" id="SSF52047">
    <property type="entry name" value="RNI-like"/>
    <property type="match status" value="1"/>
</dbReference>
<dbReference type="Pfam" id="PF05729">
    <property type="entry name" value="NACHT"/>
    <property type="match status" value="1"/>
</dbReference>
<accession>A0AAD7R9K4</accession>
<dbReference type="PROSITE" id="PS50824">
    <property type="entry name" value="DAPIN"/>
    <property type="match status" value="1"/>
</dbReference>
<keyword evidence="5" id="KW-0547">Nucleotide-binding</keyword>
<dbReference type="Gene3D" id="2.60.120.920">
    <property type="match status" value="1"/>
</dbReference>
<dbReference type="Pfam" id="PF13516">
    <property type="entry name" value="LRR_6"/>
    <property type="match status" value="3"/>
</dbReference>
<dbReference type="Proteomes" id="UP001221898">
    <property type="component" value="Unassembled WGS sequence"/>
</dbReference>
<dbReference type="InterPro" id="IPR001875">
    <property type="entry name" value="DED_dom"/>
</dbReference>
<dbReference type="InterPro" id="IPR004020">
    <property type="entry name" value="DAPIN"/>
</dbReference>
<comment type="caution">
    <text evidence="11">The sequence shown here is derived from an EMBL/GenBank/DDBJ whole genome shotgun (WGS) entry which is preliminary data.</text>
</comment>
<dbReference type="FunFam" id="3.40.50.300:FF:000210">
    <property type="entry name" value="Si:dkey-16p6.1"/>
    <property type="match status" value="1"/>
</dbReference>
<evidence type="ECO:0000256" key="2">
    <source>
        <dbReference type="ARBA" id="ARBA00022490"/>
    </source>
</evidence>